<protein>
    <recommendedName>
        <fullName evidence="6">4-deoxy-L-threo-5-hexosulose-uronate ketol-isomerase</fullName>
        <ecNumber evidence="6">5.3.1.17</ecNumber>
    </recommendedName>
    <alternativeName>
        <fullName evidence="6">5-keto-4-deoxyuronate isomerase</fullName>
    </alternativeName>
    <alternativeName>
        <fullName evidence="6">DKI isomerase</fullName>
    </alternativeName>
</protein>
<evidence type="ECO:0000256" key="4">
    <source>
        <dbReference type="ARBA" id="ARBA00022833"/>
    </source>
</evidence>
<gene>
    <name evidence="6 7" type="primary">kduI</name>
    <name evidence="7" type="ORF">ACFSYH_06075</name>
</gene>
<dbReference type="Gene3D" id="2.60.120.10">
    <property type="entry name" value="Jelly Rolls"/>
    <property type="match status" value="1"/>
</dbReference>
<dbReference type="CDD" id="cd20491">
    <property type="entry name" value="cupin_KduI_C"/>
    <property type="match status" value="1"/>
</dbReference>
<accession>A0ABW5XFE7</accession>
<dbReference type="SUPFAM" id="SSF51182">
    <property type="entry name" value="RmlC-like cupins"/>
    <property type="match status" value="1"/>
</dbReference>
<evidence type="ECO:0000256" key="2">
    <source>
        <dbReference type="ARBA" id="ARBA00008086"/>
    </source>
</evidence>
<dbReference type="EMBL" id="JBHUOP010000002">
    <property type="protein sequence ID" value="MFD2840134.1"/>
    <property type="molecule type" value="Genomic_DNA"/>
</dbReference>
<dbReference type="InterPro" id="IPR027449">
    <property type="entry name" value="KduI_N"/>
</dbReference>
<dbReference type="InterPro" id="IPR007045">
    <property type="entry name" value="KduI"/>
</dbReference>
<dbReference type="PIRSF" id="PIRSF006625">
    <property type="entry name" value="KduI"/>
    <property type="match status" value="1"/>
</dbReference>
<comment type="caution">
    <text evidence="7">The sequence shown here is derived from an EMBL/GenBank/DDBJ whole genome shotgun (WGS) entry which is preliminary data.</text>
</comment>
<dbReference type="NCBIfam" id="NF002091">
    <property type="entry name" value="PRK00924.1"/>
    <property type="match status" value="1"/>
</dbReference>
<comment type="catalytic activity">
    <reaction evidence="1 6">
        <text>5-dehydro-4-deoxy-D-glucuronate = 3-deoxy-D-glycero-2,5-hexodiulosonate</text>
        <dbReference type="Rhea" id="RHEA:23896"/>
        <dbReference type="ChEBI" id="CHEBI:17117"/>
        <dbReference type="ChEBI" id="CHEBI:29071"/>
        <dbReference type="EC" id="5.3.1.17"/>
    </reaction>
</comment>
<evidence type="ECO:0000256" key="1">
    <source>
        <dbReference type="ARBA" id="ARBA00000552"/>
    </source>
</evidence>
<dbReference type="InterPro" id="IPR014710">
    <property type="entry name" value="RmlC-like_jellyroll"/>
</dbReference>
<keyword evidence="8" id="KW-1185">Reference proteome</keyword>
<dbReference type="PANTHER" id="PTHR38461:SF1">
    <property type="entry name" value="4-DEOXY-L-THREO-5-HEXOSULOSE-URONATE KETOL-ISOMERASE"/>
    <property type="match status" value="1"/>
</dbReference>
<dbReference type="HAMAP" id="MF_00687">
    <property type="entry name" value="KduI"/>
    <property type="match status" value="1"/>
</dbReference>
<keyword evidence="3 6" id="KW-0479">Metal-binding</keyword>
<feature type="binding site" evidence="6">
    <location>
        <position position="200"/>
    </location>
    <ligand>
        <name>Zn(2+)</name>
        <dbReference type="ChEBI" id="CHEBI:29105"/>
    </ligand>
</feature>
<dbReference type="Gene3D" id="2.60.120.520">
    <property type="entry name" value="pectin degrading enzyme 5-keto 4- deoxyuronate isomerase, domain 1"/>
    <property type="match status" value="1"/>
</dbReference>
<evidence type="ECO:0000256" key="3">
    <source>
        <dbReference type="ARBA" id="ARBA00022723"/>
    </source>
</evidence>
<dbReference type="EC" id="5.3.1.17" evidence="6"/>
<comment type="cofactor">
    <cofactor evidence="6">
        <name>Zn(2+)</name>
        <dbReference type="ChEBI" id="CHEBI:29105"/>
    </cofactor>
    <text evidence="6">Binds 1 zinc ion per subunit.</text>
</comment>
<dbReference type="GO" id="GO:0008697">
    <property type="term" value="F:4-deoxy-L-threo-5-hexosulose-uronate ketol-isomerase activity"/>
    <property type="evidence" value="ECO:0007669"/>
    <property type="project" value="UniProtKB-EC"/>
</dbReference>
<proteinExistence type="inferred from homology"/>
<keyword evidence="4 6" id="KW-0862">Zinc</keyword>
<dbReference type="Pfam" id="PF04962">
    <property type="entry name" value="KduI"/>
    <property type="match status" value="1"/>
</dbReference>
<dbReference type="Proteomes" id="UP001597391">
    <property type="component" value="Unassembled WGS sequence"/>
</dbReference>
<evidence type="ECO:0000256" key="6">
    <source>
        <dbReference type="HAMAP-Rule" id="MF_00687"/>
    </source>
</evidence>
<dbReference type="RefSeq" id="WP_377465823.1">
    <property type="nucleotide sequence ID" value="NZ_JBHUOP010000002.1"/>
</dbReference>
<comment type="function">
    <text evidence="6">Catalyzes the isomerization of 5-dehydro-4-deoxy-D-glucuronate to 3-deoxy-D-glycero-2,5-hexodiulosonate.</text>
</comment>
<dbReference type="PANTHER" id="PTHR38461">
    <property type="entry name" value="4-DEOXY-L-THREO-5-HEXOSULOSE-URONATE KETOL-ISOMERASE"/>
    <property type="match status" value="1"/>
</dbReference>
<dbReference type="InterPro" id="IPR021120">
    <property type="entry name" value="KduI/IolB_isomerase"/>
</dbReference>
<evidence type="ECO:0000313" key="8">
    <source>
        <dbReference type="Proteomes" id="UP001597391"/>
    </source>
</evidence>
<comment type="pathway">
    <text evidence="6">Glycan metabolism; pectin degradation; 2-dehydro-3-deoxy-D-gluconate from pectin: step 4/5.</text>
</comment>
<comment type="similarity">
    <text evidence="2 6">Belongs to the KduI family.</text>
</comment>
<feature type="binding site" evidence="6">
    <location>
        <position position="247"/>
    </location>
    <ligand>
        <name>Zn(2+)</name>
        <dbReference type="ChEBI" id="CHEBI:29105"/>
    </ligand>
</feature>
<dbReference type="InterPro" id="IPR011051">
    <property type="entry name" value="RmlC_Cupin_sf"/>
</dbReference>
<feature type="binding site" evidence="6">
    <location>
        <position position="198"/>
    </location>
    <ligand>
        <name>Zn(2+)</name>
        <dbReference type="ChEBI" id="CHEBI:29105"/>
    </ligand>
</feature>
<reference evidence="8" key="1">
    <citation type="journal article" date="2019" name="Int. J. Syst. Evol. Microbiol.">
        <title>The Global Catalogue of Microorganisms (GCM) 10K type strain sequencing project: providing services to taxonomists for standard genome sequencing and annotation.</title>
        <authorList>
            <consortium name="The Broad Institute Genomics Platform"/>
            <consortium name="The Broad Institute Genome Sequencing Center for Infectious Disease"/>
            <person name="Wu L."/>
            <person name="Ma J."/>
        </authorList>
    </citation>
    <scope>NUCLEOTIDE SEQUENCE [LARGE SCALE GENOMIC DNA]</scope>
    <source>
        <strain evidence="8">KCTC 33576</strain>
    </source>
</reference>
<evidence type="ECO:0000256" key="5">
    <source>
        <dbReference type="ARBA" id="ARBA00023235"/>
    </source>
</evidence>
<sequence length="280" mass="31107">MSHHIPQRYATNPDQIPLMTQEELRETYLIEDVFVPGEIVLTYTHHDRIVLGGAVPAGAELALTGYPEIRSDYFLEHREVGIINVGDTGTVTADGEAYELIKGACLYLGRGIKDVAFRDAEGSQGAQFYLFSAPAHTSYPAALVRPGEGTVRELGDQVTSNRRSLNQYIHENGIKSCQIVMGVTTLHEGSMWNTMPAHTHDRRTECYLYFDVPQDARVIHLMGEREETRHIIVGDRQAVISPSWSLHSGVGTAAYSFIWAMAGENQAFDDMDAAPITELR</sequence>
<feature type="binding site" evidence="6">
    <location>
        <position position="205"/>
    </location>
    <ligand>
        <name>Zn(2+)</name>
        <dbReference type="ChEBI" id="CHEBI:29105"/>
    </ligand>
</feature>
<keyword evidence="5 6" id="KW-0413">Isomerase</keyword>
<organism evidence="7 8">
    <name type="scientific">Populibacterium corticicola</name>
    <dbReference type="NCBI Taxonomy" id="1812826"/>
    <lineage>
        <taxon>Bacteria</taxon>
        <taxon>Bacillati</taxon>
        <taxon>Actinomycetota</taxon>
        <taxon>Actinomycetes</taxon>
        <taxon>Micrococcales</taxon>
        <taxon>Jonesiaceae</taxon>
        <taxon>Populibacterium</taxon>
    </lineage>
</organism>
<evidence type="ECO:0000313" key="7">
    <source>
        <dbReference type="EMBL" id="MFD2840134.1"/>
    </source>
</evidence>
<dbReference type="CDD" id="cd20294">
    <property type="entry name" value="cupin_KduI_N"/>
    <property type="match status" value="1"/>
</dbReference>
<name>A0ABW5XFE7_9MICO</name>